<feature type="region of interest" description="Disordered" evidence="6">
    <location>
        <begin position="179"/>
        <end position="212"/>
    </location>
</feature>
<evidence type="ECO:0000256" key="2">
    <source>
        <dbReference type="ARBA" id="ARBA00022761"/>
    </source>
</evidence>
<dbReference type="PANTHER" id="PTHR31189:SF48">
    <property type="entry name" value="LEGUMIN B"/>
    <property type="match status" value="1"/>
</dbReference>
<evidence type="ECO:0000259" key="7">
    <source>
        <dbReference type="SMART" id="SM00835"/>
    </source>
</evidence>
<dbReference type="GO" id="GO:0045735">
    <property type="term" value="F:nutrient reservoir activity"/>
    <property type="evidence" value="ECO:0007669"/>
    <property type="project" value="UniProtKB-KW"/>
</dbReference>
<comment type="caution">
    <text evidence="8">The sequence shown here is derived from an EMBL/GenBank/DDBJ whole genome shotgun (WGS) entry which is preliminary data.</text>
</comment>
<gene>
    <name evidence="8" type="ORF">STAS_11061</name>
</gene>
<keyword evidence="9" id="KW-1185">Reference proteome</keyword>
<evidence type="ECO:0000256" key="5">
    <source>
        <dbReference type="RuleBase" id="RU003681"/>
    </source>
</evidence>
<dbReference type="AlphaFoldDB" id="A0A5A7PQ78"/>
<evidence type="ECO:0000256" key="3">
    <source>
        <dbReference type="ARBA" id="ARBA00023129"/>
    </source>
</evidence>
<dbReference type="InterPro" id="IPR011051">
    <property type="entry name" value="RmlC_Cupin_sf"/>
</dbReference>
<evidence type="ECO:0000256" key="6">
    <source>
        <dbReference type="SAM" id="MobiDB-lite"/>
    </source>
</evidence>
<dbReference type="OrthoDB" id="1903982at2759"/>
<dbReference type="InterPro" id="IPR050253">
    <property type="entry name" value="Seed_Storage-Functional"/>
</dbReference>
<comment type="function">
    <text evidence="5">Seed storage protein.</text>
</comment>
<protein>
    <submittedName>
        <fullName evidence="8">11S seed storage globulin</fullName>
    </submittedName>
</protein>
<evidence type="ECO:0000256" key="1">
    <source>
        <dbReference type="ARBA" id="ARBA00007178"/>
    </source>
</evidence>
<dbReference type="PANTHER" id="PTHR31189">
    <property type="entry name" value="OS03G0336100 PROTEIN-RELATED"/>
    <property type="match status" value="1"/>
</dbReference>
<dbReference type="PROSITE" id="PS00305">
    <property type="entry name" value="11S_SEED_STORAGE"/>
    <property type="match status" value="1"/>
</dbReference>
<dbReference type="InterPro" id="IPR022379">
    <property type="entry name" value="11S_seedstore_CS"/>
</dbReference>
<keyword evidence="5" id="KW-0732">Signal</keyword>
<comment type="similarity">
    <text evidence="1 5">Belongs to the 11S seed storage protein (globulins) family.</text>
</comment>
<dbReference type="Gene3D" id="2.60.120.10">
    <property type="entry name" value="Jelly Rolls"/>
    <property type="match status" value="2"/>
</dbReference>
<dbReference type="Pfam" id="PF00190">
    <property type="entry name" value="Cupin_1"/>
    <property type="match status" value="2"/>
</dbReference>
<dbReference type="SUPFAM" id="SSF51182">
    <property type="entry name" value="RmlC-like cupins"/>
    <property type="match status" value="1"/>
</dbReference>
<feature type="signal peptide" evidence="5">
    <location>
        <begin position="1"/>
        <end position="20"/>
    </location>
</feature>
<dbReference type="InterPro" id="IPR006044">
    <property type="entry name" value="11S_seedstore_pln"/>
</dbReference>
<dbReference type="FunFam" id="2.60.120.10:FF:000073">
    <property type="entry name" value="Glycinin G1"/>
    <property type="match status" value="1"/>
</dbReference>
<proteinExistence type="inferred from homology"/>
<dbReference type="CDD" id="cd02242">
    <property type="entry name" value="cupin_11S_legumin_N"/>
    <property type="match status" value="1"/>
</dbReference>
<dbReference type="Proteomes" id="UP000325081">
    <property type="component" value="Unassembled WGS sequence"/>
</dbReference>
<evidence type="ECO:0000256" key="4">
    <source>
        <dbReference type="ARBA" id="ARBA00023157"/>
    </source>
</evidence>
<keyword evidence="4 5" id="KW-1015">Disulfide bond</keyword>
<accession>A0A5A7PQ78</accession>
<keyword evidence="2 5" id="KW-0758">Storage protein</keyword>
<dbReference type="SMART" id="SM00835">
    <property type="entry name" value="Cupin_1"/>
    <property type="match status" value="2"/>
</dbReference>
<evidence type="ECO:0000313" key="9">
    <source>
        <dbReference type="Proteomes" id="UP000325081"/>
    </source>
</evidence>
<dbReference type="EMBL" id="BKCP01004960">
    <property type="protein sequence ID" value="GER34806.1"/>
    <property type="molecule type" value="Genomic_DNA"/>
</dbReference>
<keyword evidence="3 5" id="KW-0708">Seed storage protein</keyword>
<dbReference type="InterPro" id="IPR014710">
    <property type="entry name" value="RmlC-like_jellyroll"/>
</dbReference>
<dbReference type="CDD" id="cd02243">
    <property type="entry name" value="cupin_11S_legumin_C"/>
    <property type="match status" value="1"/>
</dbReference>
<feature type="compositionally biased region" description="Low complexity" evidence="6">
    <location>
        <begin position="190"/>
        <end position="199"/>
    </location>
</feature>
<feature type="domain" description="Cupin type-1" evidence="7">
    <location>
        <begin position="287"/>
        <end position="436"/>
    </location>
</feature>
<feature type="domain" description="Cupin type-1" evidence="7">
    <location>
        <begin position="36"/>
        <end position="231"/>
    </location>
</feature>
<evidence type="ECO:0000313" key="8">
    <source>
        <dbReference type="EMBL" id="GER34806.1"/>
    </source>
</evidence>
<dbReference type="PRINTS" id="PR00439">
    <property type="entry name" value="11SGLOBULIN"/>
</dbReference>
<organism evidence="8 9">
    <name type="scientific">Striga asiatica</name>
    <name type="common">Asiatic witchweed</name>
    <name type="synonym">Buchnera asiatica</name>
    <dbReference type="NCBI Taxonomy" id="4170"/>
    <lineage>
        <taxon>Eukaryota</taxon>
        <taxon>Viridiplantae</taxon>
        <taxon>Streptophyta</taxon>
        <taxon>Embryophyta</taxon>
        <taxon>Tracheophyta</taxon>
        <taxon>Spermatophyta</taxon>
        <taxon>Magnoliopsida</taxon>
        <taxon>eudicotyledons</taxon>
        <taxon>Gunneridae</taxon>
        <taxon>Pentapetalae</taxon>
        <taxon>asterids</taxon>
        <taxon>lamiids</taxon>
        <taxon>Lamiales</taxon>
        <taxon>Orobanchaceae</taxon>
        <taxon>Buchnereae</taxon>
        <taxon>Striga</taxon>
    </lineage>
</organism>
<comment type="subunit">
    <text evidence="5">Hexamer; each subunit is composed of an acidic and a basic chain derived from a single precursor and linked by a disulfide bond.</text>
</comment>
<reference evidence="9" key="1">
    <citation type="journal article" date="2019" name="Curr. Biol.">
        <title>Genome Sequence of Striga asiatica Provides Insight into the Evolution of Plant Parasitism.</title>
        <authorList>
            <person name="Yoshida S."/>
            <person name="Kim S."/>
            <person name="Wafula E.K."/>
            <person name="Tanskanen J."/>
            <person name="Kim Y.M."/>
            <person name="Honaas L."/>
            <person name="Yang Z."/>
            <person name="Spallek T."/>
            <person name="Conn C.E."/>
            <person name="Ichihashi Y."/>
            <person name="Cheong K."/>
            <person name="Cui S."/>
            <person name="Der J.P."/>
            <person name="Gundlach H."/>
            <person name="Jiao Y."/>
            <person name="Hori C."/>
            <person name="Ishida J.K."/>
            <person name="Kasahara H."/>
            <person name="Kiba T."/>
            <person name="Kim M.S."/>
            <person name="Koo N."/>
            <person name="Laohavisit A."/>
            <person name="Lee Y.H."/>
            <person name="Lumba S."/>
            <person name="McCourt P."/>
            <person name="Mortimer J.C."/>
            <person name="Mutuku J.M."/>
            <person name="Nomura T."/>
            <person name="Sasaki-Sekimoto Y."/>
            <person name="Seto Y."/>
            <person name="Wang Y."/>
            <person name="Wakatake T."/>
            <person name="Sakakibara H."/>
            <person name="Demura T."/>
            <person name="Yamaguchi S."/>
            <person name="Yoneyama K."/>
            <person name="Manabe R.I."/>
            <person name="Nelson D.C."/>
            <person name="Schulman A.H."/>
            <person name="Timko M.P."/>
            <person name="dePamphilis C.W."/>
            <person name="Choi D."/>
            <person name="Shirasu K."/>
        </authorList>
    </citation>
    <scope>NUCLEOTIDE SEQUENCE [LARGE SCALE GENOMIC DNA]</scope>
    <source>
        <strain evidence="9">cv. UVA1</strain>
    </source>
</reference>
<feature type="chain" id="PRO_5023111950" evidence="5">
    <location>
        <begin position="21"/>
        <end position="462"/>
    </location>
</feature>
<dbReference type="InterPro" id="IPR006045">
    <property type="entry name" value="Cupin_1"/>
</dbReference>
<name>A0A5A7PQ78_STRAF</name>
<sequence>MAKLFLSLLTYLLLAGSILATRQASWQQGRCQISRINAEEPSYTLRSEGGLTEFWDHNSDEFRCAGGSLHRHRIQAKGLMLPAYHNAPVIAYVVKGRGIFGILLSGCPETFESSQQQESEEGRRERFRDRHQRIEHFKTGDIIAIPAGAAHWAYNTGDEELIVVALQHTDNAANQLDRNPRSFHLAGNPQQQQQQQGGRRQQEQHEQGNIFRGFDSRTLAQVFGVDEETAKSLQSENDDRGHIITVRQRLHVITPPLTREEYGRRGEEEDRPYNGLEETICSAKVRENIDRPSRADVYNPRAGRLTTVNSLTLPILSLLRLSAARGVLYRNAIKAPHWFVNAHSFLYITRGAARMQIVNHRGQAVFDGEVREGQAVVVPQNFAVVKRAGEQGCEWVEFNTNEQAMMNTLSGRTSALRGLPRDVIAAAYQISPEEAERLKFSREETLFFSAGERSQRGRVASA</sequence>